<evidence type="ECO:0000313" key="1">
    <source>
        <dbReference type="EMBL" id="GAU18548.1"/>
    </source>
</evidence>
<sequence>MGGSDSTSGRNVLHGICSPEVRYPIFATPLQLPSLQLGSRCDEKDKAVDLERQSLYEKQ</sequence>
<name>A0A2Z6M8I2_TRISU</name>
<keyword evidence="2" id="KW-1185">Reference proteome</keyword>
<accession>A0A2Z6M8I2</accession>
<evidence type="ECO:0000313" key="2">
    <source>
        <dbReference type="Proteomes" id="UP000242715"/>
    </source>
</evidence>
<proteinExistence type="predicted"/>
<dbReference type="Proteomes" id="UP000242715">
    <property type="component" value="Unassembled WGS sequence"/>
</dbReference>
<organism evidence="1 2">
    <name type="scientific">Trifolium subterraneum</name>
    <name type="common">Subterranean clover</name>
    <dbReference type="NCBI Taxonomy" id="3900"/>
    <lineage>
        <taxon>Eukaryota</taxon>
        <taxon>Viridiplantae</taxon>
        <taxon>Streptophyta</taxon>
        <taxon>Embryophyta</taxon>
        <taxon>Tracheophyta</taxon>
        <taxon>Spermatophyta</taxon>
        <taxon>Magnoliopsida</taxon>
        <taxon>eudicotyledons</taxon>
        <taxon>Gunneridae</taxon>
        <taxon>Pentapetalae</taxon>
        <taxon>rosids</taxon>
        <taxon>fabids</taxon>
        <taxon>Fabales</taxon>
        <taxon>Fabaceae</taxon>
        <taxon>Papilionoideae</taxon>
        <taxon>50 kb inversion clade</taxon>
        <taxon>NPAAA clade</taxon>
        <taxon>Hologalegina</taxon>
        <taxon>IRL clade</taxon>
        <taxon>Trifolieae</taxon>
        <taxon>Trifolium</taxon>
    </lineage>
</organism>
<dbReference type="EMBL" id="DF973187">
    <property type="protein sequence ID" value="GAU18548.1"/>
    <property type="molecule type" value="Genomic_DNA"/>
</dbReference>
<protein>
    <submittedName>
        <fullName evidence="1">Uncharacterized protein</fullName>
    </submittedName>
</protein>
<dbReference type="AlphaFoldDB" id="A0A2Z6M8I2"/>
<reference evidence="2" key="1">
    <citation type="journal article" date="2017" name="Front. Plant Sci.">
        <title>Climate Clever Clovers: New Paradigm to Reduce the Environmental Footprint of Ruminants by Breeding Low Methanogenic Forages Utilizing Haplotype Variation.</title>
        <authorList>
            <person name="Kaur P."/>
            <person name="Appels R."/>
            <person name="Bayer P.E."/>
            <person name="Keeble-Gagnere G."/>
            <person name="Wang J."/>
            <person name="Hirakawa H."/>
            <person name="Shirasawa K."/>
            <person name="Vercoe P."/>
            <person name="Stefanova K."/>
            <person name="Durmic Z."/>
            <person name="Nichols P."/>
            <person name="Revell C."/>
            <person name="Isobe S.N."/>
            <person name="Edwards D."/>
            <person name="Erskine W."/>
        </authorList>
    </citation>
    <scope>NUCLEOTIDE SEQUENCE [LARGE SCALE GENOMIC DNA]</scope>
    <source>
        <strain evidence="2">cv. Daliak</strain>
    </source>
</reference>
<gene>
    <name evidence="1" type="ORF">TSUD_325380</name>
</gene>